<evidence type="ECO:0000256" key="2">
    <source>
        <dbReference type="ARBA" id="ARBA00011245"/>
    </source>
</evidence>
<dbReference type="RefSeq" id="WP_212659910.1">
    <property type="nucleotide sequence ID" value="NZ_JAGXTP010000003.1"/>
</dbReference>
<keyword evidence="11" id="KW-1185">Reference proteome</keyword>
<evidence type="ECO:0000256" key="3">
    <source>
        <dbReference type="ARBA" id="ARBA00012417"/>
    </source>
</evidence>
<evidence type="ECO:0000256" key="7">
    <source>
        <dbReference type="SAM" id="MobiDB-lite"/>
    </source>
</evidence>
<evidence type="ECO:0000256" key="6">
    <source>
        <dbReference type="ARBA" id="ARBA00049244"/>
    </source>
</evidence>
<comment type="caution">
    <text evidence="10">The sequence shown here is derived from an EMBL/GenBank/DDBJ whole genome shotgun (WGS) entry which is preliminary data.</text>
</comment>
<dbReference type="PANTHER" id="PTHR35369">
    <property type="entry name" value="BLR3025 PROTEIN-RELATED"/>
    <property type="match status" value="1"/>
</dbReference>
<dbReference type="Proteomes" id="UP000678281">
    <property type="component" value="Unassembled WGS sequence"/>
</dbReference>
<dbReference type="InterPro" id="IPR001126">
    <property type="entry name" value="UmuC"/>
</dbReference>
<proteinExistence type="predicted"/>
<dbReference type="InterPro" id="IPR017961">
    <property type="entry name" value="DNA_pol_Y-fam_little_finger"/>
</dbReference>
<dbReference type="GO" id="GO:0003684">
    <property type="term" value="F:damaged DNA binding"/>
    <property type="evidence" value="ECO:0007669"/>
    <property type="project" value="InterPro"/>
</dbReference>
<sequence>MSLRPTRRFLSLFLPHWPTDYLKRADPTLSGPLVLYERIKGGLRLAAMDIEAGRAGLRLGQNLADARAMLPDLSVREIDRPMLEAAFADFADWHSNASPLVAVLGDVARFGDLVLDITGVAHLFGGERAMLITLLTRLRALGYTVAGAIAPTIGAAWAVSHFARSQVVQEEALSAALDALPVGALRLSPEQIAGLTQMGLTSLAQLRPRDRKSLQARFGISLLTRLDQAYGILEERMTPRLPIAERYAERRFPEPIGLLDDVLMTAQDLAVQLGHQLQAEGLGAQTFHLFLYRVDHKVMALSVNSARLTRDPAHIAKLFAHRAERLSGEYDAGFGIDMIRLAVSSVGELDGTQLGAFATDDGAADLIQLQDRMSSRLGTMAVLRTQFVATHIPERAARLVPAMVHAATPANQPGPSLQRPLRLLPVPEPIAINAEVPDGLPASMIWRRVSYRITKAAGPERLGAEWWRSGQRLQLAPPEIPRPPKPGEKPKAPPYVPQLERFNPSAVTRDYYVAEDAMGRRFWIYREGLYVPDASPVWYLHGLFA</sequence>
<comment type="subunit">
    <text evidence="2">Monomer.</text>
</comment>
<evidence type="ECO:0000259" key="9">
    <source>
        <dbReference type="Pfam" id="PF11799"/>
    </source>
</evidence>
<dbReference type="InterPro" id="IPR050356">
    <property type="entry name" value="SulA_CellDiv_inhibitor"/>
</dbReference>
<dbReference type="SUPFAM" id="SSF56672">
    <property type="entry name" value="DNA/RNA polymerases"/>
    <property type="match status" value="1"/>
</dbReference>
<dbReference type="GO" id="GO:0006281">
    <property type="term" value="P:DNA repair"/>
    <property type="evidence" value="ECO:0007669"/>
    <property type="project" value="InterPro"/>
</dbReference>
<dbReference type="Pfam" id="PF00817">
    <property type="entry name" value="IMS"/>
    <property type="match status" value="1"/>
</dbReference>
<dbReference type="InterPro" id="IPR043502">
    <property type="entry name" value="DNA/RNA_pol_sf"/>
</dbReference>
<comment type="catalytic activity">
    <reaction evidence="6">
        <text>DNA(n) + a 2'-deoxyribonucleoside 5'-triphosphate = DNA(n+1) + diphosphate</text>
        <dbReference type="Rhea" id="RHEA:22508"/>
        <dbReference type="Rhea" id="RHEA-COMP:17339"/>
        <dbReference type="Rhea" id="RHEA-COMP:17340"/>
        <dbReference type="ChEBI" id="CHEBI:33019"/>
        <dbReference type="ChEBI" id="CHEBI:61560"/>
        <dbReference type="ChEBI" id="CHEBI:173112"/>
        <dbReference type="EC" id="2.7.7.7"/>
    </reaction>
</comment>
<evidence type="ECO:0000259" key="8">
    <source>
        <dbReference type="Pfam" id="PF00817"/>
    </source>
</evidence>
<dbReference type="AlphaFoldDB" id="A0A942I7L0"/>
<dbReference type="PANTHER" id="PTHR35369:SF2">
    <property type="entry name" value="BLR3025 PROTEIN"/>
    <property type="match status" value="1"/>
</dbReference>
<evidence type="ECO:0000256" key="4">
    <source>
        <dbReference type="ARBA" id="ARBA00022763"/>
    </source>
</evidence>
<gene>
    <name evidence="10" type="ORF">KD146_16405</name>
</gene>
<comment type="cofactor">
    <cofactor evidence="1">
        <name>Mg(2+)</name>
        <dbReference type="ChEBI" id="CHEBI:18420"/>
    </cofactor>
</comment>
<dbReference type="Pfam" id="PF11799">
    <property type="entry name" value="IMS_C"/>
    <property type="match status" value="1"/>
</dbReference>
<feature type="domain" description="UmuC" evidence="8">
    <location>
        <begin position="25"/>
        <end position="160"/>
    </location>
</feature>
<evidence type="ECO:0000313" key="10">
    <source>
        <dbReference type="EMBL" id="MBS3850283.1"/>
    </source>
</evidence>
<evidence type="ECO:0000256" key="1">
    <source>
        <dbReference type="ARBA" id="ARBA00001946"/>
    </source>
</evidence>
<organism evidence="10 11">
    <name type="scientific">Devosia litorisediminis</name>
    <dbReference type="NCBI Taxonomy" id="2829817"/>
    <lineage>
        <taxon>Bacteria</taxon>
        <taxon>Pseudomonadati</taxon>
        <taxon>Pseudomonadota</taxon>
        <taxon>Alphaproteobacteria</taxon>
        <taxon>Hyphomicrobiales</taxon>
        <taxon>Devosiaceae</taxon>
        <taxon>Devosia</taxon>
    </lineage>
</organism>
<dbReference type="EMBL" id="JAGXTP010000003">
    <property type="protein sequence ID" value="MBS3850283.1"/>
    <property type="molecule type" value="Genomic_DNA"/>
</dbReference>
<accession>A0A942I7L0</accession>
<name>A0A942I7L0_9HYPH</name>
<evidence type="ECO:0000256" key="5">
    <source>
        <dbReference type="ARBA" id="ARBA00025589"/>
    </source>
</evidence>
<comment type="function">
    <text evidence="5">Poorly processive, error-prone DNA polymerase involved in untargeted mutagenesis. Copies undamaged DNA at stalled replication forks, which arise in vivo from mismatched or misaligned primer ends. These misaligned primers can be extended by PolIV. Exhibits no 3'-5' exonuclease (proofreading) activity. May be involved in translesional synthesis, in conjunction with the beta clamp from PolIII.</text>
</comment>
<feature type="region of interest" description="Disordered" evidence="7">
    <location>
        <begin position="475"/>
        <end position="494"/>
    </location>
</feature>
<feature type="domain" description="DNA polymerase Y-family little finger" evidence="9">
    <location>
        <begin position="248"/>
        <end position="346"/>
    </location>
</feature>
<dbReference type="CDD" id="cd03468">
    <property type="entry name" value="PolY_like"/>
    <property type="match status" value="1"/>
</dbReference>
<reference evidence="10" key="1">
    <citation type="submission" date="2021-04" db="EMBL/GenBank/DDBJ databases">
        <title>Devosia litorisediminis sp. nov., isolated from a sand dune.</title>
        <authorList>
            <person name="Park S."/>
            <person name="Yoon J.-H."/>
        </authorList>
    </citation>
    <scope>NUCLEOTIDE SEQUENCE</scope>
    <source>
        <strain evidence="10">BSSL-BM10</strain>
    </source>
</reference>
<evidence type="ECO:0000313" key="11">
    <source>
        <dbReference type="Proteomes" id="UP000678281"/>
    </source>
</evidence>
<keyword evidence="4" id="KW-0227">DNA damage</keyword>
<protein>
    <recommendedName>
        <fullName evidence="3">DNA-directed DNA polymerase</fullName>
        <ecNumber evidence="3">2.7.7.7</ecNumber>
    </recommendedName>
</protein>
<dbReference type="EC" id="2.7.7.7" evidence="3"/>